<protein>
    <submittedName>
        <fullName evidence="9">MFS transporter</fullName>
    </submittedName>
</protein>
<dbReference type="EMBL" id="CP129013">
    <property type="protein sequence ID" value="WLR42098.1"/>
    <property type="molecule type" value="Genomic_DNA"/>
</dbReference>
<feature type="transmembrane region" description="Helical" evidence="7">
    <location>
        <begin position="233"/>
        <end position="251"/>
    </location>
</feature>
<reference evidence="9 10" key="1">
    <citation type="submission" date="2023-06" db="EMBL/GenBank/DDBJ databases">
        <title>Five Gram-positive bacteria isolated from mangrove sediments in Shenzhen, Guangdong, China.</title>
        <authorList>
            <person name="Yu S."/>
            <person name="Zheng W."/>
            <person name="Huang Y."/>
        </authorList>
    </citation>
    <scope>NUCLEOTIDE SEQUENCE [LARGE SCALE GENOMIC DNA]</scope>
    <source>
        <strain evidence="9 10">SaN35-3</strain>
    </source>
</reference>
<feature type="domain" description="Major facilitator superfamily (MFS) profile" evidence="8">
    <location>
        <begin position="200"/>
        <end position="392"/>
    </location>
</feature>
<feature type="transmembrane region" description="Helical" evidence="7">
    <location>
        <begin position="263"/>
        <end position="284"/>
    </location>
</feature>
<keyword evidence="3" id="KW-1003">Cell membrane</keyword>
<evidence type="ECO:0000313" key="9">
    <source>
        <dbReference type="EMBL" id="WLR42098.1"/>
    </source>
</evidence>
<dbReference type="Proteomes" id="UP001197974">
    <property type="component" value="Chromosome"/>
</dbReference>
<feature type="transmembrane region" description="Helical" evidence="7">
    <location>
        <begin position="97"/>
        <end position="114"/>
    </location>
</feature>
<feature type="transmembrane region" description="Helical" evidence="7">
    <location>
        <begin position="12"/>
        <end position="30"/>
    </location>
</feature>
<evidence type="ECO:0000256" key="3">
    <source>
        <dbReference type="ARBA" id="ARBA00022475"/>
    </source>
</evidence>
<dbReference type="InterPro" id="IPR036259">
    <property type="entry name" value="MFS_trans_sf"/>
</dbReference>
<keyword evidence="5 7" id="KW-1133">Transmembrane helix</keyword>
<evidence type="ECO:0000259" key="8">
    <source>
        <dbReference type="PROSITE" id="PS50850"/>
    </source>
</evidence>
<feature type="transmembrane region" description="Helical" evidence="7">
    <location>
        <begin position="290"/>
        <end position="313"/>
    </location>
</feature>
<feature type="transmembrane region" description="Helical" evidence="7">
    <location>
        <begin position="199"/>
        <end position="218"/>
    </location>
</feature>
<evidence type="ECO:0000256" key="7">
    <source>
        <dbReference type="SAM" id="Phobius"/>
    </source>
</evidence>
<sequence length="392" mass="43548">MRDSKIVTLQGFYLFAFLGMGSFLPLLSVYLKEVEKLDGSQIGLIMSLGPIVMMFFQPIWGMVSDYTQAPTRVLALTTFLTGIAGLGYTIFDSYHLFIVIAILVAIFQSAIIPVSDSISLKYATKVKYKYGNIRLYGSLGFGIAVFVMGKLSESIGPSVIFYSLLITLTLASILALIAPSERQTVKVEIIKGMRQLFSYKEYVLFLGVTFTIFAPNLANNTFFGLFVEESGGTYAAIGIAFMVAVFMEIPFMRWSGSFIDRYGYLMVIILAGTVSLARWFLYFFEPSMSIIYLSTIMQGFSLGLFIPAGLQYIKKVAPDHVEASAVTIYAAVGTGLGNWFCTIIGGYLYEYFTIYAVYLFFGLLAFLGIILTFVLYQNERVLNSETPIVKTS</sequence>
<dbReference type="PANTHER" id="PTHR23522">
    <property type="entry name" value="BLL5896 PROTEIN"/>
    <property type="match status" value="1"/>
</dbReference>
<feature type="transmembrane region" description="Helical" evidence="7">
    <location>
        <begin position="42"/>
        <end position="61"/>
    </location>
</feature>
<keyword evidence="4 7" id="KW-0812">Transmembrane</keyword>
<keyword evidence="10" id="KW-1185">Reference proteome</keyword>
<proteinExistence type="predicted"/>
<evidence type="ECO:0000256" key="1">
    <source>
        <dbReference type="ARBA" id="ARBA00004651"/>
    </source>
</evidence>
<dbReference type="PROSITE" id="PS50850">
    <property type="entry name" value="MFS"/>
    <property type="match status" value="1"/>
</dbReference>
<comment type="subcellular location">
    <subcellularLocation>
        <location evidence="1">Cell membrane</location>
        <topology evidence="1">Multi-pass membrane protein</topology>
    </subcellularLocation>
</comment>
<dbReference type="InterPro" id="IPR020846">
    <property type="entry name" value="MFS_dom"/>
</dbReference>
<evidence type="ECO:0000256" key="4">
    <source>
        <dbReference type="ARBA" id="ARBA00022692"/>
    </source>
</evidence>
<feature type="transmembrane region" description="Helical" evidence="7">
    <location>
        <begin position="159"/>
        <end position="178"/>
    </location>
</feature>
<dbReference type="InterPro" id="IPR024989">
    <property type="entry name" value="MFS_assoc_dom"/>
</dbReference>
<dbReference type="PANTHER" id="PTHR23522:SF4">
    <property type="entry name" value="NUCLEOSIDE PERMEASE NUPG-RELATED"/>
    <property type="match status" value="1"/>
</dbReference>
<dbReference type="Pfam" id="PF12832">
    <property type="entry name" value="MFS_1_like"/>
    <property type="match status" value="1"/>
</dbReference>
<dbReference type="SUPFAM" id="SSF103473">
    <property type="entry name" value="MFS general substrate transporter"/>
    <property type="match status" value="1"/>
</dbReference>
<evidence type="ECO:0000256" key="5">
    <source>
        <dbReference type="ARBA" id="ARBA00022989"/>
    </source>
</evidence>
<accession>A0ABY9JTM0</accession>
<feature type="transmembrane region" description="Helical" evidence="7">
    <location>
        <begin position="355"/>
        <end position="376"/>
    </location>
</feature>
<keyword evidence="6 7" id="KW-0472">Membrane</keyword>
<gene>
    <name evidence="9" type="ORF">LC087_15200</name>
</gene>
<feature type="transmembrane region" description="Helical" evidence="7">
    <location>
        <begin position="325"/>
        <end position="349"/>
    </location>
</feature>
<organism evidence="9 10">
    <name type="scientific">Bacillus carboniphilus</name>
    <dbReference type="NCBI Taxonomy" id="86663"/>
    <lineage>
        <taxon>Bacteria</taxon>
        <taxon>Bacillati</taxon>
        <taxon>Bacillota</taxon>
        <taxon>Bacilli</taxon>
        <taxon>Bacillales</taxon>
        <taxon>Bacillaceae</taxon>
        <taxon>Bacillus</taxon>
    </lineage>
</organism>
<dbReference type="Gene3D" id="1.20.1250.20">
    <property type="entry name" value="MFS general substrate transporter like domains"/>
    <property type="match status" value="2"/>
</dbReference>
<evidence type="ECO:0000256" key="2">
    <source>
        <dbReference type="ARBA" id="ARBA00022448"/>
    </source>
</evidence>
<name>A0ABY9JTM0_9BACI</name>
<evidence type="ECO:0000256" key="6">
    <source>
        <dbReference type="ARBA" id="ARBA00023136"/>
    </source>
</evidence>
<keyword evidence="2" id="KW-0813">Transport</keyword>
<feature type="transmembrane region" description="Helical" evidence="7">
    <location>
        <begin position="135"/>
        <end position="153"/>
    </location>
</feature>
<evidence type="ECO:0000313" key="10">
    <source>
        <dbReference type="Proteomes" id="UP001197974"/>
    </source>
</evidence>
<feature type="transmembrane region" description="Helical" evidence="7">
    <location>
        <begin position="73"/>
        <end position="91"/>
    </location>
</feature>